<dbReference type="Proteomes" id="UP000824890">
    <property type="component" value="Unassembled WGS sequence"/>
</dbReference>
<proteinExistence type="predicted"/>
<evidence type="ECO:0000313" key="1">
    <source>
        <dbReference type="EMBL" id="KAH0862250.1"/>
    </source>
</evidence>
<protein>
    <submittedName>
        <fullName evidence="1">Uncharacterized protein</fullName>
    </submittedName>
</protein>
<accession>A0ABQ7Y250</accession>
<organism evidence="1 2">
    <name type="scientific">Brassica napus</name>
    <name type="common">Rape</name>
    <dbReference type="NCBI Taxonomy" id="3708"/>
    <lineage>
        <taxon>Eukaryota</taxon>
        <taxon>Viridiplantae</taxon>
        <taxon>Streptophyta</taxon>
        <taxon>Embryophyta</taxon>
        <taxon>Tracheophyta</taxon>
        <taxon>Spermatophyta</taxon>
        <taxon>Magnoliopsida</taxon>
        <taxon>eudicotyledons</taxon>
        <taxon>Gunneridae</taxon>
        <taxon>Pentapetalae</taxon>
        <taxon>rosids</taxon>
        <taxon>malvids</taxon>
        <taxon>Brassicales</taxon>
        <taxon>Brassicaceae</taxon>
        <taxon>Brassiceae</taxon>
        <taxon>Brassica</taxon>
    </lineage>
</organism>
<reference evidence="1 2" key="1">
    <citation type="submission" date="2021-05" db="EMBL/GenBank/DDBJ databases">
        <title>Genome Assembly of Synthetic Allotetraploid Brassica napus Reveals Homoeologous Exchanges between Subgenomes.</title>
        <authorList>
            <person name="Davis J.T."/>
        </authorList>
    </citation>
    <scope>NUCLEOTIDE SEQUENCE [LARGE SCALE GENOMIC DNA]</scope>
    <source>
        <strain evidence="2">cv. Da-Ae</strain>
        <tissue evidence="1">Seedling</tissue>
    </source>
</reference>
<gene>
    <name evidence="1" type="ORF">HID58_079461</name>
</gene>
<comment type="caution">
    <text evidence="1">The sequence shown here is derived from an EMBL/GenBank/DDBJ whole genome shotgun (WGS) entry which is preliminary data.</text>
</comment>
<feature type="non-terminal residue" evidence="1">
    <location>
        <position position="1"/>
    </location>
</feature>
<keyword evidence="2" id="KW-1185">Reference proteome</keyword>
<name>A0ABQ7Y250_BRANA</name>
<evidence type="ECO:0000313" key="2">
    <source>
        <dbReference type="Proteomes" id="UP000824890"/>
    </source>
</evidence>
<sequence>KYNGILHVVGQGYVSTGGFETTKEFVAKMEFVTRSPRYLVVVSVETTSTWLRISVSMLLFEVADCTIKTYPDNCFDVIWNLEESNLGVGLGTVFIRFNTKEFV</sequence>
<dbReference type="EMBL" id="JAGKQM010000018">
    <property type="protein sequence ID" value="KAH0862250.1"/>
    <property type="molecule type" value="Genomic_DNA"/>
</dbReference>